<feature type="domain" description="RRM" evidence="12">
    <location>
        <begin position="1016"/>
        <end position="1088"/>
    </location>
</feature>
<keyword evidence="4" id="KW-0677">Repeat</keyword>
<dbReference type="GO" id="GO:0005688">
    <property type="term" value="C:U6 snRNP"/>
    <property type="evidence" value="ECO:0007669"/>
    <property type="project" value="UniProtKB-ARBA"/>
</dbReference>
<evidence type="ECO:0000256" key="7">
    <source>
        <dbReference type="ARBA" id="ARBA00023242"/>
    </source>
</evidence>
<dbReference type="InParanoid" id="A0A5J5EXA0"/>
<keyword evidence="5 10" id="KW-0694">RNA-binding</keyword>
<reference evidence="13 14" key="1">
    <citation type="submission" date="2019-09" db="EMBL/GenBank/DDBJ databases">
        <title>Draft genome of the ectomycorrhizal ascomycete Sphaerosporella brunnea.</title>
        <authorList>
            <consortium name="DOE Joint Genome Institute"/>
            <person name="Benucci G.M."/>
            <person name="Marozzi G."/>
            <person name="Antonielli L."/>
            <person name="Sanchez S."/>
            <person name="Marco P."/>
            <person name="Wang X."/>
            <person name="Falini L.B."/>
            <person name="Barry K."/>
            <person name="Haridas S."/>
            <person name="Lipzen A."/>
            <person name="Labutti K."/>
            <person name="Grigoriev I.V."/>
            <person name="Murat C."/>
            <person name="Martin F."/>
            <person name="Albertini E."/>
            <person name="Donnini D."/>
            <person name="Bonito G."/>
        </authorList>
    </citation>
    <scope>NUCLEOTIDE SEQUENCE [LARGE SCALE GENOMIC DNA]</scope>
    <source>
        <strain evidence="13 14">Sb_GMNB300</strain>
    </source>
</reference>
<dbReference type="InterPro" id="IPR031766">
    <property type="entry name" value="RRM_occluded"/>
</dbReference>
<dbReference type="AlphaFoldDB" id="A0A5J5EXA0"/>
<dbReference type="Pfam" id="PF00076">
    <property type="entry name" value="RRM_1"/>
    <property type="match status" value="3"/>
</dbReference>
<comment type="caution">
    <text evidence="13">The sequence shown here is derived from an EMBL/GenBank/DDBJ whole genome shotgun (WGS) entry which is preliminary data.</text>
</comment>
<evidence type="ECO:0000256" key="6">
    <source>
        <dbReference type="ARBA" id="ARBA00023187"/>
    </source>
</evidence>
<evidence type="ECO:0000313" key="14">
    <source>
        <dbReference type="Proteomes" id="UP000326924"/>
    </source>
</evidence>
<feature type="region of interest" description="Disordered" evidence="11">
    <location>
        <begin position="633"/>
        <end position="717"/>
    </location>
</feature>
<name>A0A5J5EXA0_9PEZI</name>
<dbReference type="FunFam" id="3.30.70.330:FF:000365">
    <property type="entry name" value="U4/U6 snRNA-associated-splicing factor PRP24"/>
    <property type="match status" value="1"/>
</dbReference>
<keyword evidence="3" id="KW-0507">mRNA processing</keyword>
<proteinExistence type="predicted"/>
<comment type="function">
    <text evidence="1">Component of the cleavage factor IA (CFIA) complex, which is involved in the endonucleolytic cleavage during polyadenylation-dependent pre-mRNA 3'-end formation.</text>
</comment>
<feature type="domain" description="RRM" evidence="12">
    <location>
        <begin position="888"/>
        <end position="965"/>
    </location>
</feature>
<sequence length="1178" mass="132233">MDISSLLSPSDELSPANVAPSPRSRPSVDSSNSVSSVASTAAPPPPTSLDGSRRRSSAHTSDGENHTERSGPERADLPIDDTAAGGGASEGVEPLTEEDYQEIQRVLETVATHPYQYSEHVKCIGLLRRAFLTSRGDRKPLLKELREARDQMISIFPMTENMWLEWIEDERSEADSLVERWKVMELCTRAVTDQVASVKLFKAYGEFVEAQQVFAANGGNGTMGEEELNGFKDVFQYEVVVDTYRQGAEATINDIANSHLLWDKYRDLVVQDMAKAPTAEKLERVYEMYRNRLKVPHATISHTFASFSQFVTQYDNANYEKIMLSYNKLYSAAFVKNSERERFELPLKREVESSTTPGPEEWRIWSEYLAWETSQPKKKLDEKLATALYERCLLRFGEQAKVWEDYVYFLMEKVPHSMAKVISVLKRATRHCPWSGALWAQYIIALEKGFKPFEEVAHAKHKATKTELLDLAGPGEVLAVNIAWCGFLKRRAFEQESQEEDLDMAEMGISEAVTEVENGKFQDPDYRLHRIQINFYTAGKKFDRARSIWQELSKSKGTSYEFWQRYYFWEFTNGSKEAAAHILKRALTVKTLDWPEKILEIWRTHVEDFGNPTDVETMMVKYRRFSLEIAERREKEAQEREQLQAHEPTVAAEPALEEQHKVQGNGKRRRSEAGEETQPSPKKAKSADEPAAAAPPAPSVALANQAPPTAEQTAKRDRENCTIIAKNLPPNYPEVKVRQFFRECGTINSLKIVNEKNGNSATATVEFDSREGVLSAQTRTMKMIDGHQIEIQVGTGSTLYVTNFPPVADETYIRDLFKSFGEIVDIRFPSLRYDQRRRFCYVQFSSAEGAQAATSLDGKQLGEKETLVVKISAPNQKTERTSATADGREVYIRNIDFQAKESDLRDIFGKYGKIEKIRLPPGPKKGMHKGFGFIVFESKEDADASLKETGTKLKSRDLDVSIAQVNPTKLKPGNAINTARSTTPAGDQANGDRVSPEADADEASARPPSFEQIKKKTLGIMNLADTVNDTRLRTLFEPFGPLRKLTLRPDHQGAIVEYENVADAGKATLAMEGKELDGMKIQIGQMEDLMKQKPITKVTKGFQKKPAPALIPTSVRTAASAGRGGRGGGRKRGLGFVGAMSKKDSTTADVEMSNADGHADQKKGKSNEEFKKLYLAER</sequence>
<evidence type="ECO:0000256" key="1">
    <source>
        <dbReference type="ARBA" id="ARBA00002863"/>
    </source>
</evidence>
<dbReference type="SUPFAM" id="SSF48452">
    <property type="entry name" value="TPR-like"/>
    <property type="match status" value="1"/>
</dbReference>
<dbReference type="InterPro" id="IPR035979">
    <property type="entry name" value="RBD_domain_sf"/>
</dbReference>
<dbReference type="Proteomes" id="UP000326924">
    <property type="component" value="Unassembled WGS sequence"/>
</dbReference>
<dbReference type="EMBL" id="VXIS01000086">
    <property type="protein sequence ID" value="KAA8906698.1"/>
    <property type="molecule type" value="Genomic_DNA"/>
</dbReference>
<dbReference type="PROSITE" id="PS50102">
    <property type="entry name" value="RRM"/>
    <property type="match status" value="4"/>
</dbReference>
<dbReference type="InterPro" id="IPR000504">
    <property type="entry name" value="RRM_dom"/>
</dbReference>
<keyword evidence="7" id="KW-0539">Nucleus</keyword>
<evidence type="ECO:0000256" key="3">
    <source>
        <dbReference type="ARBA" id="ARBA00022664"/>
    </source>
</evidence>
<dbReference type="Gene3D" id="3.30.70.330">
    <property type="match status" value="4"/>
</dbReference>
<evidence type="ECO:0000256" key="11">
    <source>
        <dbReference type="SAM" id="MobiDB-lite"/>
    </source>
</evidence>
<accession>A0A5J5EXA0</accession>
<organism evidence="13 14">
    <name type="scientific">Sphaerosporella brunnea</name>
    <dbReference type="NCBI Taxonomy" id="1250544"/>
    <lineage>
        <taxon>Eukaryota</taxon>
        <taxon>Fungi</taxon>
        <taxon>Dikarya</taxon>
        <taxon>Ascomycota</taxon>
        <taxon>Pezizomycotina</taxon>
        <taxon>Pezizomycetes</taxon>
        <taxon>Pezizales</taxon>
        <taxon>Pyronemataceae</taxon>
        <taxon>Sphaerosporella</taxon>
    </lineage>
</organism>
<feature type="region of interest" description="Disordered" evidence="11">
    <location>
        <begin position="1116"/>
        <end position="1178"/>
    </location>
</feature>
<evidence type="ECO:0000256" key="9">
    <source>
        <dbReference type="ARBA" id="ARBA00093627"/>
    </source>
</evidence>
<dbReference type="InterPro" id="IPR011990">
    <property type="entry name" value="TPR-like_helical_dom_sf"/>
</dbReference>
<keyword evidence="6" id="KW-0508">mRNA splicing</keyword>
<dbReference type="GO" id="GO:0003723">
    <property type="term" value="F:RNA binding"/>
    <property type="evidence" value="ECO:0007669"/>
    <property type="project" value="UniProtKB-UniRule"/>
</dbReference>
<feature type="region of interest" description="Disordered" evidence="11">
    <location>
        <begin position="1"/>
        <end position="99"/>
    </location>
</feature>
<dbReference type="CDD" id="cd12296">
    <property type="entry name" value="RRM1_Prp24"/>
    <property type="match status" value="1"/>
</dbReference>
<feature type="compositionally biased region" description="Basic and acidic residues" evidence="11">
    <location>
        <begin position="1157"/>
        <end position="1178"/>
    </location>
</feature>
<evidence type="ECO:0000256" key="8">
    <source>
        <dbReference type="ARBA" id="ARBA00093374"/>
    </source>
</evidence>
<dbReference type="CDD" id="cd12299">
    <property type="entry name" value="RRM4_Prp24"/>
    <property type="match status" value="1"/>
</dbReference>
<feature type="compositionally biased region" description="Basic and acidic residues" evidence="11">
    <location>
        <begin position="633"/>
        <end position="644"/>
    </location>
</feature>
<feature type="region of interest" description="Disordered" evidence="11">
    <location>
        <begin position="969"/>
        <end position="1010"/>
    </location>
</feature>
<dbReference type="InterPro" id="IPR034397">
    <property type="entry name" value="Prp24_RRM1"/>
</dbReference>
<dbReference type="PANTHER" id="PTHR24012">
    <property type="entry name" value="RNA BINDING PROTEIN"/>
    <property type="match status" value="1"/>
</dbReference>
<feature type="domain" description="RRM" evidence="12">
    <location>
        <begin position="721"/>
        <end position="806"/>
    </location>
</feature>
<evidence type="ECO:0000256" key="2">
    <source>
        <dbReference type="ARBA" id="ARBA00004123"/>
    </source>
</evidence>
<feature type="compositionally biased region" description="Basic and acidic residues" evidence="11">
    <location>
        <begin position="61"/>
        <end position="77"/>
    </location>
</feature>
<feature type="compositionally biased region" description="Low complexity" evidence="11">
    <location>
        <begin position="1"/>
        <end position="41"/>
    </location>
</feature>
<evidence type="ECO:0000313" key="13">
    <source>
        <dbReference type="EMBL" id="KAA8906698.1"/>
    </source>
</evidence>
<evidence type="ECO:0000256" key="5">
    <source>
        <dbReference type="ARBA" id="ARBA00022884"/>
    </source>
</evidence>
<dbReference type="SMART" id="SM00386">
    <property type="entry name" value="HAT"/>
    <property type="match status" value="6"/>
</dbReference>
<dbReference type="GO" id="GO:0006397">
    <property type="term" value="P:mRNA processing"/>
    <property type="evidence" value="ECO:0007669"/>
    <property type="project" value="UniProtKB-KW"/>
</dbReference>
<protein>
    <recommendedName>
        <fullName evidence="9">U4/U6 snRNA-associated-splicing factor PRP24</fullName>
    </recommendedName>
</protein>
<dbReference type="InterPro" id="IPR008847">
    <property type="entry name" value="Suf"/>
</dbReference>
<gene>
    <name evidence="13" type="ORF">FN846DRAFT_709488</name>
</gene>
<dbReference type="InterPro" id="IPR003107">
    <property type="entry name" value="HAT"/>
</dbReference>
<comment type="subcellular location">
    <subcellularLocation>
        <location evidence="2">Nucleus</location>
    </subcellularLocation>
</comment>
<feature type="compositionally biased region" description="Polar residues" evidence="11">
    <location>
        <begin position="975"/>
        <end position="985"/>
    </location>
</feature>
<keyword evidence="14" id="KW-1185">Reference proteome</keyword>
<dbReference type="Gene3D" id="1.25.40.10">
    <property type="entry name" value="Tetratricopeptide repeat domain"/>
    <property type="match status" value="2"/>
</dbReference>
<evidence type="ECO:0000256" key="10">
    <source>
        <dbReference type="PROSITE-ProRule" id="PRU00176"/>
    </source>
</evidence>
<dbReference type="Pfam" id="PF16842">
    <property type="entry name" value="RRM_occluded"/>
    <property type="match status" value="1"/>
</dbReference>
<dbReference type="OrthoDB" id="360390at2759"/>
<dbReference type="Pfam" id="PF05843">
    <property type="entry name" value="Suf"/>
    <property type="match status" value="1"/>
</dbReference>
<evidence type="ECO:0000256" key="4">
    <source>
        <dbReference type="ARBA" id="ARBA00022737"/>
    </source>
</evidence>
<dbReference type="GO" id="GO:0008380">
    <property type="term" value="P:RNA splicing"/>
    <property type="evidence" value="ECO:0007669"/>
    <property type="project" value="UniProtKB-KW"/>
</dbReference>
<evidence type="ECO:0000259" key="12">
    <source>
        <dbReference type="PROSITE" id="PS50102"/>
    </source>
</evidence>
<feature type="domain" description="RRM" evidence="12">
    <location>
        <begin position="797"/>
        <end position="874"/>
    </location>
</feature>
<dbReference type="SUPFAM" id="SSF54928">
    <property type="entry name" value="RNA-binding domain, RBD"/>
    <property type="match status" value="3"/>
</dbReference>
<comment type="function">
    <text evidence="8">Functions as a recycling factor of the spliceosome, a machinery that forms on each precursor-messenger RNA (pre-mRNA) and catalyzes the removal of introns. Chaperones the re-annealing of U4 and U6 snRNAs (small nuclear RNAs) released from previous rounds of splicing, an initial step in reforming the U4/U6-U5 tri-snRNP (small nuclear ribonucleoprotein) that can reassemble into another spliceosome complex; this step involves binding U6 and facilitating the unwinding of the U6 internal stem loop, followed by base-pairing of U6 to U4.</text>
</comment>
<dbReference type="FunFam" id="3.30.70.330:FF:000588">
    <property type="entry name" value="Pre-mRNA splicing factor (Prp24), putative"/>
    <property type="match status" value="1"/>
</dbReference>
<dbReference type="InterPro" id="IPR012677">
    <property type="entry name" value="Nucleotide-bd_a/b_plait_sf"/>
</dbReference>
<dbReference type="SMART" id="SM00360">
    <property type="entry name" value="RRM"/>
    <property type="match status" value="4"/>
</dbReference>